<dbReference type="InterPro" id="IPR011051">
    <property type="entry name" value="RmlC_Cupin_sf"/>
</dbReference>
<dbReference type="HOGENOM" id="CLU_144575_1_0_2"/>
<dbReference type="SUPFAM" id="SSF51182">
    <property type="entry name" value="RmlC-like cupins"/>
    <property type="match status" value="1"/>
</dbReference>
<dbReference type="EnsemblBacteria" id="CAI49149">
    <property type="protein sequence ID" value="CAI49149"/>
    <property type="gene ID" value="NP_2116A"/>
</dbReference>
<organism evidence="3 4">
    <name type="scientific">Natronomonas pharaonis (strain ATCC 35678 / DSM 2160 / CIP 103997 / JCM 8858 / NBRC 14720 / NCIMB 2260 / Gabara)</name>
    <name type="common">Halobacterium pharaonis</name>
    <dbReference type="NCBI Taxonomy" id="348780"/>
    <lineage>
        <taxon>Archaea</taxon>
        <taxon>Methanobacteriati</taxon>
        <taxon>Methanobacteriota</taxon>
        <taxon>Stenosarchaea group</taxon>
        <taxon>Halobacteria</taxon>
        <taxon>Halobacteriales</taxon>
        <taxon>Natronomonadaceae</taxon>
        <taxon>Natronomonas</taxon>
    </lineage>
</organism>
<evidence type="ECO:0000256" key="1">
    <source>
        <dbReference type="ARBA" id="ARBA00022723"/>
    </source>
</evidence>
<dbReference type="RefSeq" id="WP_011322777.1">
    <property type="nucleotide sequence ID" value="NC_007426.1"/>
</dbReference>
<keyword evidence="1" id="KW-0479">Metal-binding</keyword>
<evidence type="ECO:0000259" key="2">
    <source>
        <dbReference type="Pfam" id="PF07883"/>
    </source>
</evidence>
<name>A0A1U7EVR1_NATPD</name>
<protein>
    <submittedName>
        <fullName evidence="3">Cupin 2 barrel domain protein</fullName>
    </submittedName>
</protein>
<dbReference type="OrthoDB" id="305577at2157"/>
<dbReference type="KEGG" id="nph:NP_2116A"/>
<dbReference type="InterPro" id="IPR014710">
    <property type="entry name" value="RmlC-like_jellyroll"/>
</dbReference>
<dbReference type="GO" id="GO:0046872">
    <property type="term" value="F:metal ion binding"/>
    <property type="evidence" value="ECO:0007669"/>
    <property type="project" value="UniProtKB-KW"/>
</dbReference>
<dbReference type="EMBL" id="CR936257">
    <property type="protein sequence ID" value="CAI49149.1"/>
    <property type="molecule type" value="Genomic_DNA"/>
</dbReference>
<evidence type="ECO:0000313" key="3">
    <source>
        <dbReference type="EMBL" id="CAI49149.1"/>
    </source>
</evidence>
<reference evidence="3 4" key="1">
    <citation type="journal article" date="2005" name="Genome Res.">
        <title>Living with two extremes: conclusions from the genome sequence of Natronomonas pharaonis.</title>
        <authorList>
            <person name="Falb M."/>
            <person name="Pfeiffer F."/>
            <person name="Palm P."/>
            <person name="Rodewald K."/>
            <person name="Hickmann V."/>
            <person name="Tittor J."/>
            <person name="Oesterhelt D."/>
        </authorList>
    </citation>
    <scope>NUCLEOTIDE SEQUENCE [LARGE SCALE GENOMIC DNA]</scope>
    <source>
        <strain evidence="4">ATCC 35678 / DSM 2160 / CIP 103997 / JCM 8858 / NBRC 14720 / NCIMB 2260 / Gabara</strain>
    </source>
</reference>
<evidence type="ECO:0000313" key="4">
    <source>
        <dbReference type="Proteomes" id="UP000002698"/>
    </source>
</evidence>
<dbReference type="STRING" id="348780.NP_2116A"/>
<keyword evidence="4" id="KW-1185">Reference proteome</keyword>
<dbReference type="Gene3D" id="2.60.120.10">
    <property type="entry name" value="Jelly Rolls"/>
    <property type="match status" value="1"/>
</dbReference>
<dbReference type="Pfam" id="PF07883">
    <property type="entry name" value="Cupin_2"/>
    <property type="match status" value="1"/>
</dbReference>
<gene>
    <name evidence="3" type="ordered locus">NP_2116A</name>
</gene>
<accession>A0A1U7EVR1</accession>
<dbReference type="CDD" id="cd02208">
    <property type="entry name" value="cupin_RmlC-like"/>
    <property type="match status" value="1"/>
</dbReference>
<feature type="domain" description="Cupin type-2" evidence="2">
    <location>
        <begin position="38"/>
        <end position="114"/>
    </location>
</feature>
<dbReference type="GeneID" id="3701354"/>
<dbReference type="InterPro" id="IPR013096">
    <property type="entry name" value="Cupin_2"/>
</dbReference>
<sequence length="118" mass="12626">MDFSVATTDDIDSVVPDEYGGMWFFREPLDCAALGISLLELEPEGRGKPHDHADDGQEEVYLVVDGELTIALGGGDDEPPAEERTLTTGEAMRVGPGTWRALSNRGDEPVRVVVAGAP</sequence>
<dbReference type="Proteomes" id="UP000002698">
    <property type="component" value="Chromosome"/>
</dbReference>
<proteinExistence type="predicted"/>
<dbReference type="PANTHER" id="PTHR35848">
    <property type="entry name" value="OXALATE-BINDING PROTEIN"/>
    <property type="match status" value="1"/>
</dbReference>
<dbReference type="AlphaFoldDB" id="A0A1U7EVR1"/>
<dbReference type="eggNOG" id="arCOG03006">
    <property type="taxonomic scope" value="Archaea"/>
</dbReference>
<dbReference type="PANTHER" id="PTHR35848:SF9">
    <property type="entry name" value="SLL1358 PROTEIN"/>
    <property type="match status" value="1"/>
</dbReference>
<dbReference type="InterPro" id="IPR051610">
    <property type="entry name" value="GPI/OXD"/>
</dbReference>